<dbReference type="PANTHER" id="PTHR43214:SF40">
    <property type="entry name" value="TRANSCRIPTIONAL REGULATORY PROTEIN LNRK"/>
    <property type="match status" value="1"/>
</dbReference>
<evidence type="ECO:0000313" key="7">
    <source>
        <dbReference type="Proteomes" id="UP000593915"/>
    </source>
</evidence>
<organism evidence="6 7">
    <name type="scientific">Treponema pedis</name>
    <dbReference type="NCBI Taxonomy" id="409322"/>
    <lineage>
        <taxon>Bacteria</taxon>
        <taxon>Pseudomonadati</taxon>
        <taxon>Spirochaetota</taxon>
        <taxon>Spirochaetia</taxon>
        <taxon>Spirochaetales</taxon>
        <taxon>Treponemataceae</taxon>
        <taxon>Treponema</taxon>
    </lineage>
</organism>
<dbReference type="PROSITE" id="PS50110">
    <property type="entry name" value="RESPONSE_REGULATORY"/>
    <property type="match status" value="1"/>
</dbReference>
<dbReference type="PANTHER" id="PTHR43214">
    <property type="entry name" value="TWO-COMPONENT RESPONSE REGULATOR"/>
    <property type="match status" value="1"/>
</dbReference>
<dbReference type="EMBL" id="CP061839">
    <property type="protein sequence ID" value="QOW62128.1"/>
    <property type="molecule type" value="Genomic_DNA"/>
</dbReference>
<dbReference type="SUPFAM" id="SSF46894">
    <property type="entry name" value="C-terminal effector domain of the bipartite response regulators"/>
    <property type="match status" value="1"/>
</dbReference>
<dbReference type="SMART" id="SM00421">
    <property type="entry name" value="HTH_LUXR"/>
    <property type="match status" value="1"/>
</dbReference>
<dbReference type="SMART" id="SM00448">
    <property type="entry name" value="REC"/>
    <property type="match status" value="1"/>
</dbReference>
<dbReference type="Pfam" id="PF00072">
    <property type="entry name" value="Response_reg"/>
    <property type="match status" value="1"/>
</dbReference>
<dbReference type="GO" id="GO:0003677">
    <property type="term" value="F:DNA binding"/>
    <property type="evidence" value="ECO:0007669"/>
    <property type="project" value="UniProtKB-KW"/>
</dbReference>
<dbReference type="AlphaFoldDB" id="A0A7S6WRQ2"/>
<evidence type="ECO:0000256" key="3">
    <source>
        <dbReference type="PROSITE-ProRule" id="PRU00169"/>
    </source>
</evidence>
<reference evidence="6 7" key="1">
    <citation type="submission" date="2020-09" db="EMBL/GenBank/DDBJ databases">
        <title>Characterization of Treponema spp. from bovine digital dermatitis in Korea.</title>
        <authorList>
            <person name="Espiritu H.M."/>
            <person name="Cho Y.I."/>
            <person name="Mamuad L."/>
        </authorList>
    </citation>
    <scope>NUCLEOTIDE SEQUENCE [LARGE SCALE GENOMIC DNA]</scope>
    <source>
        <strain evidence="6 7">KS1</strain>
    </source>
</reference>
<dbReference type="SUPFAM" id="SSF52172">
    <property type="entry name" value="CheY-like"/>
    <property type="match status" value="1"/>
</dbReference>
<feature type="modified residue" description="4-aspartylphosphate" evidence="3">
    <location>
        <position position="53"/>
    </location>
</feature>
<evidence type="ECO:0000256" key="2">
    <source>
        <dbReference type="ARBA" id="ARBA00023125"/>
    </source>
</evidence>
<dbReference type="CDD" id="cd17535">
    <property type="entry name" value="REC_NarL-like"/>
    <property type="match status" value="1"/>
</dbReference>
<feature type="domain" description="Response regulatory" evidence="5">
    <location>
        <begin position="2"/>
        <end position="118"/>
    </location>
</feature>
<dbReference type="Proteomes" id="UP000593915">
    <property type="component" value="Chromosome"/>
</dbReference>
<keyword evidence="2" id="KW-0238">DNA-binding</keyword>
<gene>
    <name evidence="6" type="ORF">IFE08_03360</name>
</gene>
<evidence type="ECO:0000259" key="4">
    <source>
        <dbReference type="PROSITE" id="PS50043"/>
    </source>
</evidence>
<dbReference type="InterPro" id="IPR011006">
    <property type="entry name" value="CheY-like_superfamily"/>
</dbReference>
<dbReference type="InterPro" id="IPR016032">
    <property type="entry name" value="Sig_transdc_resp-reg_C-effctor"/>
</dbReference>
<dbReference type="Pfam" id="PF00196">
    <property type="entry name" value="GerE"/>
    <property type="match status" value="1"/>
</dbReference>
<dbReference type="InterPro" id="IPR001789">
    <property type="entry name" value="Sig_transdc_resp-reg_receiver"/>
</dbReference>
<dbReference type="GO" id="GO:0000160">
    <property type="term" value="P:phosphorelay signal transduction system"/>
    <property type="evidence" value="ECO:0007669"/>
    <property type="project" value="InterPro"/>
</dbReference>
<evidence type="ECO:0000256" key="1">
    <source>
        <dbReference type="ARBA" id="ARBA00022553"/>
    </source>
</evidence>
<keyword evidence="1 3" id="KW-0597">Phosphoprotein</keyword>
<dbReference type="CDD" id="cd06170">
    <property type="entry name" value="LuxR_C_like"/>
    <property type="match status" value="1"/>
</dbReference>
<name>A0A7S6WRQ2_9SPIR</name>
<protein>
    <submittedName>
        <fullName evidence="6">Response regulator transcription factor</fullName>
    </submittedName>
</protein>
<dbReference type="InterPro" id="IPR058245">
    <property type="entry name" value="NreC/VraR/RcsB-like_REC"/>
</dbReference>
<dbReference type="PROSITE" id="PS50043">
    <property type="entry name" value="HTH_LUXR_2"/>
    <property type="match status" value="1"/>
</dbReference>
<dbReference type="GO" id="GO:0006355">
    <property type="term" value="P:regulation of DNA-templated transcription"/>
    <property type="evidence" value="ECO:0007669"/>
    <property type="project" value="InterPro"/>
</dbReference>
<dbReference type="RefSeq" id="WP_024468246.1">
    <property type="nucleotide sequence ID" value="NZ_CP061839.1"/>
</dbReference>
<dbReference type="Gene3D" id="3.40.50.2300">
    <property type="match status" value="1"/>
</dbReference>
<proteinExistence type="predicted"/>
<dbReference type="PRINTS" id="PR00038">
    <property type="entry name" value="HTHLUXR"/>
</dbReference>
<sequence>MRIVIVDDEELIREGLKIIFSGYPEIEVAGTGADGNEAVELCKKYNPDLVLMDIRMPHLNGIEAVKKIKEYNSGIKILILTTFNDSEYIRQGLKNGASGYLLKDSSPDVIYDGIKAAISGNVVINPEVAQNIFIPDGVKRSDSPCDTAFIMNKYNLSRKEMEIIKLVAEGLSNKEIAYKQHLSEGTIKNNISAIFSKTFVTDRTQLAAFAFKNNIDNA</sequence>
<evidence type="ECO:0000313" key="6">
    <source>
        <dbReference type="EMBL" id="QOW62128.1"/>
    </source>
</evidence>
<dbReference type="InterPro" id="IPR039420">
    <property type="entry name" value="WalR-like"/>
</dbReference>
<dbReference type="InterPro" id="IPR000792">
    <property type="entry name" value="Tscrpt_reg_LuxR_C"/>
</dbReference>
<feature type="domain" description="HTH luxR-type" evidence="4">
    <location>
        <begin position="156"/>
        <end position="214"/>
    </location>
</feature>
<accession>A0A7S6WRQ2</accession>
<evidence type="ECO:0000259" key="5">
    <source>
        <dbReference type="PROSITE" id="PS50110"/>
    </source>
</evidence>